<name>A0A5Q4ZYI6_9GAMM</name>
<dbReference type="SUPFAM" id="SSF56349">
    <property type="entry name" value="DNA breaking-rejoining enzymes"/>
    <property type="match status" value="1"/>
</dbReference>
<proteinExistence type="predicted"/>
<evidence type="ECO:0000256" key="1">
    <source>
        <dbReference type="ARBA" id="ARBA00022908"/>
    </source>
</evidence>
<feature type="domain" description="Tyr recombinase" evidence="5">
    <location>
        <begin position="129"/>
        <end position="314"/>
    </location>
</feature>
<accession>A0A5Q4ZYI6</accession>
<evidence type="ECO:0000259" key="6">
    <source>
        <dbReference type="PROSITE" id="PS51900"/>
    </source>
</evidence>
<dbReference type="RefSeq" id="WP_192957834.1">
    <property type="nucleotide sequence ID" value="NZ_LR721753.1"/>
</dbReference>
<dbReference type="AlphaFoldDB" id="A0A5Q4ZYI6"/>
<evidence type="ECO:0000256" key="4">
    <source>
        <dbReference type="PROSITE-ProRule" id="PRU01248"/>
    </source>
</evidence>
<dbReference type="InterPro" id="IPR050090">
    <property type="entry name" value="Tyrosine_recombinase_XerCD"/>
</dbReference>
<organism evidence="7">
    <name type="scientific">Aliivibrio wodanis</name>
    <dbReference type="NCBI Taxonomy" id="80852"/>
    <lineage>
        <taxon>Bacteria</taxon>
        <taxon>Pseudomonadati</taxon>
        <taxon>Pseudomonadota</taxon>
        <taxon>Gammaproteobacteria</taxon>
        <taxon>Vibrionales</taxon>
        <taxon>Vibrionaceae</taxon>
        <taxon>Aliivibrio</taxon>
    </lineage>
</organism>
<dbReference type="GO" id="GO:0006310">
    <property type="term" value="P:DNA recombination"/>
    <property type="evidence" value="ECO:0007669"/>
    <property type="project" value="UniProtKB-KW"/>
</dbReference>
<dbReference type="Pfam" id="PF00589">
    <property type="entry name" value="Phage_integrase"/>
    <property type="match status" value="1"/>
</dbReference>
<keyword evidence="2 4" id="KW-0238">DNA-binding</keyword>
<feature type="domain" description="Core-binding (CB)" evidence="6">
    <location>
        <begin position="18"/>
        <end position="101"/>
    </location>
</feature>
<dbReference type="InterPro" id="IPR013762">
    <property type="entry name" value="Integrase-like_cat_sf"/>
</dbReference>
<dbReference type="PANTHER" id="PTHR30349">
    <property type="entry name" value="PHAGE INTEGRASE-RELATED"/>
    <property type="match status" value="1"/>
</dbReference>
<evidence type="ECO:0000256" key="2">
    <source>
        <dbReference type="ARBA" id="ARBA00023125"/>
    </source>
</evidence>
<dbReference type="InterPro" id="IPR002104">
    <property type="entry name" value="Integrase_catalytic"/>
</dbReference>
<dbReference type="PROSITE" id="PS51900">
    <property type="entry name" value="CB"/>
    <property type="match status" value="1"/>
</dbReference>
<dbReference type="GO" id="GO:0015074">
    <property type="term" value="P:DNA integration"/>
    <property type="evidence" value="ECO:0007669"/>
    <property type="project" value="UniProtKB-KW"/>
</dbReference>
<dbReference type="Gene3D" id="1.10.443.10">
    <property type="entry name" value="Intergrase catalytic core"/>
    <property type="match status" value="1"/>
</dbReference>
<reference evidence="7" key="1">
    <citation type="submission" date="2019-09" db="EMBL/GenBank/DDBJ databases">
        <authorList>
            <person name="Hjerde E."/>
        </authorList>
    </citation>
    <scope>NUCLEOTIDE SEQUENCE [LARGE SCALE GENOMIC DNA]</scope>
    <source>
        <strain evidence="7">06/09/160</strain>
        <plasmid evidence="7">pAWOD_2</plasmid>
    </source>
</reference>
<dbReference type="GO" id="GO:0003677">
    <property type="term" value="F:DNA binding"/>
    <property type="evidence" value="ECO:0007669"/>
    <property type="project" value="UniProtKB-UniRule"/>
</dbReference>
<dbReference type="InterPro" id="IPR011010">
    <property type="entry name" value="DNA_brk_join_enz"/>
</dbReference>
<evidence type="ECO:0000256" key="3">
    <source>
        <dbReference type="ARBA" id="ARBA00023172"/>
    </source>
</evidence>
<dbReference type="InterPro" id="IPR044068">
    <property type="entry name" value="CB"/>
</dbReference>
<evidence type="ECO:0000313" key="7">
    <source>
        <dbReference type="EMBL" id="VVV06927.1"/>
    </source>
</evidence>
<gene>
    <name evidence="7" type="primary">xerC_3</name>
    <name evidence="7" type="ORF">AW0309160_04421</name>
</gene>
<keyword evidence="1" id="KW-0229">DNA integration</keyword>
<protein>
    <submittedName>
        <fullName evidence="7">Tyrosine recombinase XerC</fullName>
    </submittedName>
</protein>
<dbReference type="EMBL" id="LR721753">
    <property type="protein sequence ID" value="VVV06927.1"/>
    <property type="molecule type" value="Genomic_DNA"/>
</dbReference>
<geneLocation type="plasmid" evidence="7">
    <name>pAWOD_2</name>
</geneLocation>
<keyword evidence="3" id="KW-0233">DNA recombination</keyword>
<sequence length="328" mass="37665">MQINSNNILSQSLINLQEVDTPPTLRYIYTLRAESSRKTMEYTLNGFAKVLNISHHKLIPWEKLTDYHIAMVLNQLEENGIKDTRLNTYLTAIKRSATFANGMGRLPTDVLFRITQIQPRKGRSVSKARPLKSFEMSELFITNGPTLRDKRNNAMFALLVGCGLRCTELMTLSITAFEYKDNQDWIRFYGKGHVERRVPVNADTLRFVKEWELVREQLNITSDTLFVKMRRGDTFIDEPIQARSSVYRVVQNRCLQLGSKFMISPHDLRRTTATILYHAGVRISVIQDILGHADSKTTQRYIQKDDNLLIDAIKKVSLPSSEVPLAQS</sequence>
<dbReference type="PANTHER" id="PTHR30349:SF64">
    <property type="entry name" value="PROPHAGE INTEGRASE INTD-RELATED"/>
    <property type="match status" value="1"/>
</dbReference>
<dbReference type="PROSITE" id="PS51898">
    <property type="entry name" value="TYR_RECOMBINASE"/>
    <property type="match status" value="1"/>
</dbReference>
<keyword evidence="7" id="KW-0614">Plasmid</keyword>
<evidence type="ECO:0000259" key="5">
    <source>
        <dbReference type="PROSITE" id="PS51898"/>
    </source>
</evidence>